<dbReference type="Gene3D" id="2.60.40.3770">
    <property type="match status" value="1"/>
</dbReference>
<proteinExistence type="predicted"/>
<dbReference type="SUPFAM" id="SSF53098">
    <property type="entry name" value="Ribonuclease H-like"/>
    <property type="match status" value="1"/>
</dbReference>
<evidence type="ECO:0000256" key="2">
    <source>
        <dbReference type="SAM" id="MobiDB-lite"/>
    </source>
</evidence>
<dbReference type="Gene3D" id="3.30.420.10">
    <property type="entry name" value="Ribonuclease H-like superfamily/Ribonuclease H"/>
    <property type="match status" value="1"/>
</dbReference>
<dbReference type="PANTHER" id="PTHR47331">
    <property type="entry name" value="PHD-TYPE DOMAIN-CONTAINING PROTEIN"/>
    <property type="match status" value="1"/>
</dbReference>
<dbReference type="InterPro" id="IPR040676">
    <property type="entry name" value="DUF5641"/>
</dbReference>
<gene>
    <name evidence="5" type="primary">Acey_s0001.g239</name>
    <name evidence="5" type="ORF">Y032_0001g239</name>
</gene>
<feature type="domain" description="Integrase catalytic" evidence="4">
    <location>
        <begin position="1"/>
        <end position="189"/>
    </location>
</feature>
<dbReference type="GO" id="GO:0015074">
    <property type="term" value="P:DNA integration"/>
    <property type="evidence" value="ECO:0007669"/>
    <property type="project" value="InterPro"/>
</dbReference>
<dbReference type="PROSITE" id="PS50994">
    <property type="entry name" value="INTEGRASE"/>
    <property type="match status" value="1"/>
</dbReference>
<evidence type="ECO:0000256" key="1">
    <source>
        <dbReference type="SAM" id="Coils"/>
    </source>
</evidence>
<dbReference type="OrthoDB" id="5875705at2759"/>
<protein>
    <recommendedName>
        <fullName evidence="4">Integrase catalytic domain-containing protein</fullName>
    </recommendedName>
</protein>
<feature type="coiled-coil region" evidence="1">
    <location>
        <begin position="1280"/>
        <end position="1307"/>
    </location>
</feature>
<feature type="region of interest" description="Disordered" evidence="2">
    <location>
        <begin position="1307"/>
        <end position="1343"/>
    </location>
</feature>
<dbReference type="EMBL" id="JARK01001337">
    <property type="protein sequence ID" value="EYC34094.1"/>
    <property type="molecule type" value="Genomic_DNA"/>
</dbReference>
<accession>A0A016W2P0</accession>
<dbReference type="InterPro" id="IPR036397">
    <property type="entry name" value="RNaseH_sf"/>
</dbReference>
<reference evidence="6" key="1">
    <citation type="journal article" date="2015" name="Nat. Genet.">
        <title>The genome and transcriptome of the zoonotic hookworm Ancylostoma ceylanicum identify infection-specific gene families.</title>
        <authorList>
            <person name="Schwarz E.M."/>
            <person name="Hu Y."/>
            <person name="Antoshechkin I."/>
            <person name="Miller M.M."/>
            <person name="Sternberg P.W."/>
            <person name="Aroian R.V."/>
        </authorList>
    </citation>
    <scope>NUCLEOTIDE SEQUENCE</scope>
    <source>
        <strain evidence="6">HY135</strain>
    </source>
</reference>
<keyword evidence="3" id="KW-0812">Transmembrane</keyword>
<keyword evidence="6" id="KW-1185">Reference proteome</keyword>
<feature type="compositionally biased region" description="Basic and acidic residues" evidence="2">
    <location>
        <begin position="1315"/>
        <end position="1343"/>
    </location>
</feature>
<dbReference type="Gene3D" id="2.60.98.50">
    <property type="match status" value="1"/>
</dbReference>
<keyword evidence="1" id="KW-0175">Coiled coil</keyword>
<sequence length="1540" mass="175516">MSDSTILDVGLDYFGPLPMALTDGSQGKCYGAILTCMVTRMVHLDIASDLSTVAFLRLLRRFFGRRGVPRTITSDNAPTFTMGEAILKDCVQALRQNPGLSRELSNREIDWRHITPYAPWQGGVYERLIQSVKHSLYKTVGQAVLSFDELSTVLVEIEALLNTRPLLYVDSDSVNESILRPIDFQQSQLEINYPFDFNPELEQDPTYLPSKEQVFLRTKTQAVQALQSSCQFTEKFWNIWQTQYLTSLREKHQIEIDKKRRSNRVPKQGDVVLISEPIQPRHCWKMGRVDEVIFDSNGEIREATVILPSKGKIRRPVNLLIPFEIEDEPTEDANLAEKQALEDQNKPNKPDAKMSNSTYDLRPRKKINYNEETRTIQHVRWTPLFISTLLSMAFLCGFSQAYETFGSNTSSGRHSLRCMQGGVELITLDQVPFEICAEDSCQTYLTPQVREIVKFPPQVVLHEHSVHWKFTDNHSIGTLETICPPAPFCEYIDCTVCSALIFNPECWPVGAILAFAIVAYFVLTGCYVFLYVPLVIGQPIRWSARLLCQVTRVLWNLYRNLRPRTRRRQNRRRSIDLVQLLAIIVLTGVANPPTSGCQLVNVFSHSSTICTEYKMGQVCKIQLSEILKINPFEREACFKLTRNQTTIHEIRASWKNLILTCEKETDYFTRDTDHNVIDSKRCPHMGSCVSNKCAAVNSSSIIPELDIGNKYPGNTYCVESCGGPGCDCFYWGSGCLFYRIYLTPRTTQVFEVYHCNRWQETVAIEFTHFDAVKGKTKTFLAHMLPNVPIKWKSFTFTLTSITVPPMPLLHTSFISDGNNTALWKAELKPSLRCNNETAATKLRCEVIEDCTCYPAETQANCKCRDLSISNWFNDLRHRLPVVLPAVTFRENKQNVVQASIQYMLTAEIILTLQENLSTNLVIDNDICTIDNAILVGCYNCAGGAQARVKCASSKFTKAEVLCDTASFTIPCDHGGIESVLQFSFAKAQVQVKCSVSCGEVVSEFEIGGILKFTDTIHGSMIKWLEGRTNSLTELQLPDLWHIANVFLQWYKTLIATLVTLLFIVGLTYVFLSSCGIRILTVFLKLCLNAGDIDGETTFLQAFIQVSNPTAFSLETQLQAVLNAIHRQVKVGVTDRVQWTHMVGDATFLQAGPGEQILLKNRCLRTAMVTKERISRLGTWYILMDRIYETQVEAGKIPAERRQEWLRDGARQEHDARATSVLNLVKSQLSFVKTSIRNMQDHLTKCERKFYEAECRSRDQVLMKQLKEEWNTVEEKLTTQVLELQDKRHEREKRIEQLEAKVSELEQVAVEDPSVPDERGSEERVVSDRESSRGSRHSVEDRRVQDVEDAEYWERMMDEIKEDRSADSPEGPFRISKLIPISPAASDERPEPPPPPKSPKMDRSPISRWRGMNTEMLEREVAEMERCFQVFPFRKLGDSSRGLQGDIVCAFCEAEGQHYSDSCAQVVNGDQRLEIINIRGWCKYCLEDCPVNRQCKFARKQCWCCLVAHRGPRLRASGLKFQVQVSSIVELLQPNFKLRHD</sequence>
<dbReference type="Pfam" id="PF18701">
    <property type="entry name" value="DUF5641"/>
    <property type="match status" value="1"/>
</dbReference>
<dbReference type="GO" id="GO:0003676">
    <property type="term" value="F:nucleic acid binding"/>
    <property type="evidence" value="ECO:0007669"/>
    <property type="project" value="InterPro"/>
</dbReference>
<feature type="transmembrane region" description="Helical" evidence="3">
    <location>
        <begin position="507"/>
        <end position="536"/>
    </location>
</feature>
<feature type="region of interest" description="Disordered" evidence="2">
    <location>
        <begin position="1361"/>
        <end position="1408"/>
    </location>
</feature>
<keyword evidence="3" id="KW-0472">Membrane</keyword>
<keyword evidence="3" id="KW-1133">Transmembrane helix</keyword>
<comment type="caution">
    <text evidence="5">The sequence shown here is derived from an EMBL/GenBank/DDBJ whole genome shotgun (WGS) entry which is preliminary data.</text>
</comment>
<organism evidence="5 6">
    <name type="scientific">Ancylostoma ceylanicum</name>
    <dbReference type="NCBI Taxonomy" id="53326"/>
    <lineage>
        <taxon>Eukaryota</taxon>
        <taxon>Metazoa</taxon>
        <taxon>Ecdysozoa</taxon>
        <taxon>Nematoda</taxon>
        <taxon>Chromadorea</taxon>
        <taxon>Rhabditida</taxon>
        <taxon>Rhabditina</taxon>
        <taxon>Rhabditomorpha</taxon>
        <taxon>Strongyloidea</taxon>
        <taxon>Ancylostomatidae</taxon>
        <taxon>Ancylostomatinae</taxon>
        <taxon>Ancylostoma</taxon>
    </lineage>
</organism>
<evidence type="ECO:0000313" key="5">
    <source>
        <dbReference type="EMBL" id="EYC34094.1"/>
    </source>
</evidence>
<dbReference type="Pfam" id="PF07245">
    <property type="entry name" value="Phlebovirus_G2"/>
    <property type="match status" value="1"/>
</dbReference>
<dbReference type="InterPro" id="IPR009878">
    <property type="entry name" value="Phlebovirus_G2_fusion"/>
</dbReference>
<name>A0A016W2P0_9BILA</name>
<feature type="transmembrane region" description="Helical" evidence="3">
    <location>
        <begin position="1049"/>
        <end position="1071"/>
    </location>
</feature>
<dbReference type="InterPro" id="IPR012337">
    <property type="entry name" value="RNaseH-like_sf"/>
</dbReference>
<evidence type="ECO:0000313" key="6">
    <source>
        <dbReference type="Proteomes" id="UP000024635"/>
    </source>
</evidence>
<dbReference type="Proteomes" id="UP000024635">
    <property type="component" value="Unassembled WGS sequence"/>
</dbReference>
<evidence type="ECO:0000256" key="3">
    <source>
        <dbReference type="SAM" id="Phobius"/>
    </source>
</evidence>
<dbReference type="InterPro" id="IPR001584">
    <property type="entry name" value="Integrase_cat-core"/>
</dbReference>
<dbReference type="STRING" id="53326.A0A016W2P0"/>
<evidence type="ECO:0000259" key="4">
    <source>
        <dbReference type="PROSITE" id="PS50994"/>
    </source>
</evidence>